<dbReference type="Pfam" id="PF01121">
    <property type="entry name" value="CoaE"/>
    <property type="match status" value="1"/>
</dbReference>
<dbReference type="NCBIfam" id="TIGR00152">
    <property type="entry name" value="dephospho-CoA kinase"/>
    <property type="match status" value="1"/>
</dbReference>
<keyword evidence="5 7" id="KW-0418">Kinase</keyword>
<gene>
    <name evidence="5 7" type="primary">coaE</name>
    <name evidence="7" type="ORF">NBEOAGPD_0767</name>
</gene>
<dbReference type="GO" id="GO:0005524">
    <property type="term" value="F:ATP binding"/>
    <property type="evidence" value="ECO:0007669"/>
    <property type="project" value="UniProtKB-UniRule"/>
</dbReference>
<proteinExistence type="inferred from homology"/>
<dbReference type="CDD" id="cd02022">
    <property type="entry name" value="DPCK"/>
    <property type="match status" value="1"/>
</dbReference>
<dbReference type="HAMAP" id="MF_00376">
    <property type="entry name" value="Dephospho_CoA_kinase"/>
    <property type="match status" value="1"/>
</dbReference>
<evidence type="ECO:0000256" key="4">
    <source>
        <dbReference type="ARBA" id="ARBA00022993"/>
    </source>
</evidence>
<comment type="similarity">
    <text evidence="1 5">Belongs to the CoaE family.</text>
</comment>
<dbReference type="EC" id="2.7.1.24" evidence="5 6"/>
<evidence type="ECO:0000256" key="2">
    <source>
        <dbReference type="ARBA" id="ARBA00022741"/>
    </source>
</evidence>
<dbReference type="AlphaFoldDB" id="A0AA37HL38"/>
<dbReference type="PANTHER" id="PTHR10695">
    <property type="entry name" value="DEPHOSPHO-COA KINASE-RELATED"/>
    <property type="match status" value="1"/>
</dbReference>
<feature type="binding site" evidence="5">
    <location>
        <begin position="17"/>
        <end position="22"/>
    </location>
    <ligand>
        <name>ATP</name>
        <dbReference type="ChEBI" id="CHEBI:30616"/>
    </ligand>
</feature>
<comment type="catalytic activity">
    <reaction evidence="5">
        <text>3'-dephospho-CoA + ATP = ADP + CoA + H(+)</text>
        <dbReference type="Rhea" id="RHEA:18245"/>
        <dbReference type="ChEBI" id="CHEBI:15378"/>
        <dbReference type="ChEBI" id="CHEBI:30616"/>
        <dbReference type="ChEBI" id="CHEBI:57287"/>
        <dbReference type="ChEBI" id="CHEBI:57328"/>
        <dbReference type="ChEBI" id="CHEBI:456216"/>
        <dbReference type="EC" id="2.7.1.24"/>
    </reaction>
</comment>
<name>A0AA37HL38_9HYPH</name>
<reference evidence="7" key="2">
    <citation type="submission" date="2021-08" db="EMBL/GenBank/DDBJ databases">
        <authorList>
            <person name="Tani A."/>
            <person name="Ola A."/>
            <person name="Ogura Y."/>
            <person name="Katsura K."/>
            <person name="Hayashi T."/>
        </authorList>
    </citation>
    <scope>NUCLEOTIDE SEQUENCE</scope>
    <source>
        <strain evidence="7">NBRC 103626</strain>
    </source>
</reference>
<dbReference type="RefSeq" id="WP_238301318.1">
    <property type="nucleotide sequence ID" value="NZ_BPQM01000017.1"/>
</dbReference>
<dbReference type="PROSITE" id="PS51219">
    <property type="entry name" value="DPCK"/>
    <property type="match status" value="1"/>
</dbReference>
<sequence>MSAPTRPFVLGLTGSIGMGKSATAAMFAARGVPVHDADAAVHRLYGPGGAAAAAIGAAFPGTLTPDGSVDRGALRDAVLDRPERLTALERIVHPLVGQVAQEFLARHAGAALVVLDIPLLYETGGERRCDAVLVVTAPPEVQRARVLARPGMTDAALAAIRAKQMPDAEKRARADFVIDTSQGFAAAEAEVDRLIAAVGSGTRVRPS</sequence>
<evidence type="ECO:0000313" key="7">
    <source>
        <dbReference type="EMBL" id="GJD77560.1"/>
    </source>
</evidence>
<dbReference type="Gene3D" id="3.40.50.300">
    <property type="entry name" value="P-loop containing nucleotide triphosphate hydrolases"/>
    <property type="match status" value="1"/>
</dbReference>
<keyword evidence="3 5" id="KW-0067">ATP-binding</keyword>
<evidence type="ECO:0000256" key="5">
    <source>
        <dbReference type="HAMAP-Rule" id="MF_00376"/>
    </source>
</evidence>
<dbReference type="InterPro" id="IPR027417">
    <property type="entry name" value="P-loop_NTPase"/>
</dbReference>
<evidence type="ECO:0000256" key="1">
    <source>
        <dbReference type="ARBA" id="ARBA00009018"/>
    </source>
</evidence>
<dbReference type="Proteomes" id="UP001055108">
    <property type="component" value="Unassembled WGS sequence"/>
</dbReference>
<dbReference type="InterPro" id="IPR001977">
    <property type="entry name" value="Depp_CoAkinase"/>
</dbReference>
<dbReference type="GO" id="GO:0015937">
    <property type="term" value="P:coenzyme A biosynthetic process"/>
    <property type="evidence" value="ECO:0007669"/>
    <property type="project" value="UniProtKB-UniRule"/>
</dbReference>
<keyword evidence="8" id="KW-1185">Reference proteome</keyword>
<accession>A0AA37HL38</accession>
<evidence type="ECO:0000256" key="3">
    <source>
        <dbReference type="ARBA" id="ARBA00022840"/>
    </source>
</evidence>
<dbReference type="GO" id="GO:0005737">
    <property type="term" value="C:cytoplasm"/>
    <property type="evidence" value="ECO:0007669"/>
    <property type="project" value="UniProtKB-SubCell"/>
</dbReference>
<evidence type="ECO:0000313" key="8">
    <source>
        <dbReference type="Proteomes" id="UP001055108"/>
    </source>
</evidence>
<protein>
    <recommendedName>
        <fullName evidence="5 6">Dephospho-CoA kinase</fullName>
        <ecNumber evidence="5 6">2.7.1.24</ecNumber>
    </recommendedName>
    <alternativeName>
        <fullName evidence="5">Dephosphocoenzyme A kinase</fullName>
    </alternativeName>
</protein>
<dbReference type="SUPFAM" id="SSF52540">
    <property type="entry name" value="P-loop containing nucleoside triphosphate hydrolases"/>
    <property type="match status" value="1"/>
</dbReference>
<comment type="pathway">
    <text evidence="5">Cofactor biosynthesis; coenzyme A biosynthesis; CoA from (R)-pantothenate: step 5/5.</text>
</comment>
<dbReference type="PANTHER" id="PTHR10695:SF46">
    <property type="entry name" value="BIFUNCTIONAL COENZYME A SYNTHASE-RELATED"/>
    <property type="match status" value="1"/>
</dbReference>
<evidence type="ECO:0000256" key="6">
    <source>
        <dbReference type="NCBIfam" id="TIGR00152"/>
    </source>
</evidence>
<dbReference type="GO" id="GO:0004140">
    <property type="term" value="F:dephospho-CoA kinase activity"/>
    <property type="evidence" value="ECO:0007669"/>
    <property type="project" value="UniProtKB-UniRule"/>
</dbReference>
<keyword evidence="5" id="KW-0963">Cytoplasm</keyword>
<reference evidence="7" key="1">
    <citation type="journal article" date="2016" name="Front. Microbiol.">
        <title>Genome Sequence of the Piezophilic, Mesophilic Sulfate-Reducing Bacterium Desulfovibrio indicus J2T.</title>
        <authorList>
            <person name="Cao J."/>
            <person name="Maignien L."/>
            <person name="Shao Z."/>
            <person name="Alain K."/>
            <person name="Jebbar M."/>
        </authorList>
    </citation>
    <scope>NUCLEOTIDE SEQUENCE</scope>
    <source>
        <strain evidence="7">NBRC 103626</strain>
    </source>
</reference>
<keyword evidence="4 5" id="KW-0173">Coenzyme A biosynthesis</keyword>
<comment type="subcellular location">
    <subcellularLocation>
        <location evidence="5">Cytoplasm</location>
    </subcellularLocation>
</comment>
<comment type="caution">
    <text evidence="7">The sequence shown here is derived from an EMBL/GenBank/DDBJ whole genome shotgun (WGS) entry which is preliminary data.</text>
</comment>
<comment type="function">
    <text evidence="5">Catalyzes the phosphorylation of the 3'-hydroxyl group of dephosphocoenzyme A to form coenzyme A.</text>
</comment>
<keyword evidence="2 5" id="KW-0547">Nucleotide-binding</keyword>
<dbReference type="EMBL" id="BPQM01000017">
    <property type="protein sequence ID" value="GJD77560.1"/>
    <property type="molecule type" value="Genomic_DNA"/>
</dbReference>
<keyword evidence="5" id="KW-0808">Transferase</keyword>
<organism evidence="7 8">
    <name type="scientific">Methylobacterium gregans</name>
    <dbReference type="NCBI Taxonomy" id="374424"/>
    <lineage>
        <taxon>Bacteria</taxon>
        <taxon>Pseudomonadati</taxon>
        <taxon>Pseudomonadota</taxon>
        <taxon>Alphaproteobacteria</taxon>
        <taxon>Hyphomicrobiales</taxon>
        <taxon>Methylobacteriaceae</taxon>
        <taxon>Methylobacterium</taxon>
    </lineage>
</organism>